<dbReference type="InterPro" id="IPR014786">
    <property type="entry name" value="ANAPC2_C"/>
</dbReference>
<feature type="region of interest" description="Disordered" evidence="7">
    <location>
        <begin position="40"/>
        <end position="62"/>
    </location>
</feature>
<evidence type="ECO:0000256" key="7">
    <source>
        <dbReference type="SAM" id="MobiDB-lite"/>
    </source>
</evidence>
<dbReference type="GO" id="GO:0031625">
    <property type="term" value="F:ubiquitin protein ligase binding"/>
    <property type="evidence" value="ECO:0007669"/>
    <property type="project" value="InterPro"/>
</dbReference>
<reference evidence="9" key="2">
    <citation type="submission" date="2023-06" db="EMBL/GenBank/DDBJ databases">
        <authorList>
            <consortium name="Lawrence Berkeley National Laboratory"/>
            <person name="Haridas S."/>
            <person name="Hensen N."/>
            <person name="Bonometti L."/>
            <person name="Westerberg I."/>
            <person name="Brannstrom I.O."/>
            <person name="Guillou S."/>
            <person name="Cros-Aarteil S."/>
            <person name="Calhoun S."/>
            <person name="Kuo A."/>
            <person name="Mondo S."/>
            <person name="Pangilinan J."/>
            <person name="Riley R."/>
            <person name="Labutti K."/>
            <person name="Andreopoulos B."/>
            <person name="Lipzen A."/>
            <person name="Chen C."/>
            <person name="Yanf M."/>
            <person name="Daum C."/>
            <person name="Ng V."/>
            <person name="Clum A."/>
            <person name="Steindorff A."/>
            <person name="Ohm R."/>
            <person name="Martin F."/>
            <person name="Silar P."/>
            <person name="Natvig D."/>
            <person name="Lalanne C."/>
            <person name="Gautier V."/>
            <person name="Ament-Velasquez S.L."/>
            <person name="Kruys A."/>
            <person name="Hutchinson M.I."/>
            <person name="Powell A.J."/>
            <person name="Barry K."/>
            <person name="Miller A.N."/>
            <person name="Grigoriev I.V."/>
            <person name="Debuchy R."/>
            <person name="Gladieux P."/>
            <person name="Thoren M.H."/>
            <person name="Johannesson H."/>
        </authorList>
    </citation>
    <scope>NUCLEOTIDE SEQUENCE</scope>
    <source>
        <strain evidence="9">SMH4131-1</strain>
    </source>
</reference>
<feature type="compositionally biased region" description="Basic and acidic residues" evidence="7">
    <location>
        <begin position="590"/>
        <end position="616"/>
    </location>
</feature>
<accession>A0AAE0J577</accession>
<evidence type="ECO:0000256" key="2">
    <source>
        <dbReference type="ARBA" id="ARBA00022618"/>
    </source>
</evidence>
<evidence type="ECO:0000313" key="9">
    <source>
        <dbReference type="EMBL" id="KAK3337094.1"/>
    </source>
</evidence>
<feature type="region of interest" description="Disordered" evidence="7">
    <location>
        <begin position="962"/>
        <end position="995"/>
    </location>
</feature>
<evidence type="ECO:0000259" key="8">
    <source>
        <dbReference type="PROSITE" id="PS50069"/>
    </source>
</evidence>
<dbReference type="AlphaFoldDB" id="A0AAE0J577"/>
<dbReference type="InterPro" id="IPR057975">
    <property type="entry name" value="TPR_ANAPC2"/>
</dbReference>
<dbReference type="InterPro" id="IPR016158">
    <property type="entry name" value="Cullin_homology"/>
</dbReference>
<keyword evidence="2" id="KW-0132">Cell division</keyword>
<evidence type="ECO:0000256" key="3">
    <source>
        <dbReference type="ARBA" id="ARBA00022776"/>
    </source>
</evidence>
<feature type="region of interest" description="Disordered" evidence="7">
    <location>
        <begin position="590"/>
        <end position="660"/>
    </location>
</feature>
<feature type="compositionally biased region" description="Polar residues" evidence="7">
    <location>
        <begin position="95"/>
        <end position="106"/>
    </location>
</feature>
<feature type="region of interest" description="Disordered" evidence="7">
    <location>
        <begin position="787"/>
        <end position="819"/>
    </location>
</feature>
<evidence type="ECO:0000256" key="1">
    <source>
        <dbReference type="ARBA" id="ARBA00016068"/>
    </source>
</evidence>
<dbReference type="PANTHER" id="PTHR45957">
    <property type="entry name" value="ANAPHASE-PROMOTING COMPLEX SUBUNIT 2"/>
    <property type="match status" value="1"/>
</dbReference>
<dbReference type="GO" id="GO:0007091">
    <property type="term" value="P:metaphase/anaphase transition of mitotic cell cycle"/>
    <property type="evidence" value="ECO:0007669"/>
    <property type="project" value="TreeGrafter"/>
</dbReference>
<proteinExistence type="inferred from homology"/>
<organism evidence="9 10">
    <name type="scientific">Cercophora scortea</name>
    <dbReference type="NCBI Taxonomy" id="314031"/>
    <lineage>
        <taxon>Eukaryota</taxon>
        <taxon>Fungi</taxon>
        <taxon>Dikarya</taxon>
        <taxon>Ascomycota</taxon>
        <taxon>Pezizomycotina</taxon>
        <taxon>Sordariomycetes</taxon>
        <taxon>Sordariomycetidae</taxon>
        <taxon>Sordariales</taxon>
        <taxon>Lasiosphaeriaceae</taxon>
        <taxon>Cercophora</taxon>
    </lineage>
</organism>
<dbReference type="PANTHER" id="PTHR45957:SF1">
    <property type="entry name" value="ANAPHASE-PROMOTING COMPLEX SUBUNIT 2"/>
    <property type="match status" value="1"/>
</dbReference>
<dbReference type="Pfam" id="PF08672">
    <property type="entry name" value="ANAPC2"/>
    <property type="match status" value="1"/>
</dbReference>
<dbReference type="GO" id="GO:0070979">
    <property type="term" value="P:protein K11-linked ubiquitination"/>
    <property type="evidence" value="ECO:0007669"/>
    <property type="project" value="TreeGrafter"/>
</dbReference>
<dbReference type="SUPFAM" id="SSF75632">
    <property type="entry name" value="Cullin homology domain"/>
    <property type="match status" value="1"/>
</dbReference>
<dbReference type="Gene3D" id="3.30.230.130">
    <property type="entry name" value="Cullin, Chain C, Domain 2"/>
    <property type="match status" value="1"/>
</dbReference>
<dbReference type="Pfam" id="PF25773">
    <property type="entry name" value="TPR_ANAPC2"/>
    <property type="match status" value="1"/>
</dbReference>
<gene>
    <name evidence="9" type="ORF">B0T19DRAFT_489915</name>
</gene>
<evidence type="ECO:0000256" key="5">
    <source>
        <dbReference type="ARBA" id="ARBA00023306"/>
    </source>
</evidence>
<dbReference type="InterPro" id="IPR036390">
    <property type="entry name" value="WH_DNA-bd_sf"/>
</dbReference>
<dbReference type="SMART" id="SM01013">
    <property type="entry name" value="APC2"/>
    <property type="match status" value="1"/>
</dbReference>
<keyword evidence="5" id="KW-0131">Cell cycle</keyword>
<feature type="domain" description="Cullin family profile" evidence="8">
    <location>
        <begin position="716"/>
        <end position="939"/>
    </location>
</feature>
<dbReference type="Gene3D" id="1.20.1310.10">
    <property type="entry name" value="Cullin Repeats"/>
    <property type="match status" value="1"/>
</dbReference>
<dbReference type="Pfam" id="PF26557">
    <property type="entry name" value="Cullin_AB"/>
    <property type="match status" value="1"/>
</dbReference>
<feature type="compositionally biased region" description="Polar residues" evidence="7">
    <location>
        <begin position="328"/>
        <end position="337"/>
    </location>
</feature>
<dbReference type="InterPro" id="IPR044554">
    <property type="entry name" value="ANAPC2"/>
</dbReference>
<dbReference type="GO" id="GO:0005680">
    <property type="term" value="C:anaphase-promoting complex"/>
    <property type="evidence" value="ECO:0007669"/>
    <property type="project" value="TreeGrafter"/>
</dbReference>
<dbReference type="SMART" id="SM00182">
    <property type="entry name" value="CULLIN"/>
    <property type="match status" value="1"/>
</dbReference>
<dbReference type="GO" id="GO:0051301">
    <property type="term" value="P:cell division"/>
    <property type="evidence" value="ECO:0007669"/>
    <property type="project" value="UniProtKB-KW"/>
</dbReference>
<reference evidence="9" key="1">
    <citation type="journal article" date="2023" name="Mol. Phylogenet. Evol.">
        <title>Genome-scale phylogeny and comparative genomics of the fungal order Sordariales.</title>
        <authorList>
            <person name="Hensen N."/>
            <person name="Bonometti L."/>
            <person name="Westerberg I."/>
            <person name="Brannstrom I.O."/>
            <person name="Guillou S."/>
            <person name="Cros-Aarteil S."/>
            <person name="Calhoun S."/>
            <person name="Haridas S."/>
            <person name="Kuo A."/>
            <person name="Mondo S."/>
            <person name="Pangilinan J."/>
            <person name="Riley R."/>
            <person name="LaButti K."/>
            <person name="Andreopoulos B."/>
            <person name="Lipzen A."/>
            <person name="Chen C."/>
            <person name="Yan M."/>
            <person name="Daum C."/>
            <person name="Ng V."/>
            <person name="Clum A."/>
            <person name="Steindorff A."/>
            <person name="Ohm R.A."/>
            <person name="Martin F."/>
            <person name="Silar P."/>
            <person name="Natvig D.O."/>
            <person name="Lalanne C."/>
            <person name="Gautier V."/>
            <person name="Ament-Velasquez S.L."/>
            <person name="Kruys A."/>
            <person name="Hutchinson M.I."/>
            <person name="Powell A.J."/>
            <person name="Barry K."/>
            <person name="Miller A.N."/>
            <person name="Grigoriev I.V."/>
            <person name="Debuchy R."/>
            <person name="Gladieux P."/>
            <person name="Hiltunen Thoren M."/>
            <person name="Johannesson H."/>
        </authorList>
    </citation>
    <scope>NUCLEOTIDE SEQUENCE</scope>
    <source>
        <strain evidence="9">SMH4131-1</strain>
    </source>
</reference>
<dbReference type="InterPro" id="IPR059120">
    <property type="entry name" value="Cullin-like_AB"/>
</dbReference>
<dbReference type="InterPro" id="IPR036388">
    <property type="entry name" value="WH-like_DNA-bd_sf"/>
</dbReference>
<evidence type="ECO:0000256" key="4">
    <source>
        <dbReference type="ARBA" id="ARBA00022786"/>
    </source>
</evidence>
<keyword evidence="4" id="KW-0833">Ubl conjugation pathway</keyword>
<keyword evidence="10" id="KW-1185">Reference proteome</keyword>
<comment type="similarity">
    <text evidence="6">Belongs to the cullin family.</text>
</comment>
<dbReference type="Gene3D" id="1.10.10.10">
    <property type="entry name" value="Winged helix-like DNA-binding domain superfamily/Winged helix DNA-binding domain"/>
    <property type="match status" value="1"/>
</dbReference>
<dbReference type="EMBL" id="JAUEPO010000001">
    <property type="protein sequence ID" value="KAK3337094.1"/>
    <property type="molecule type" value="Genomic_DNA"/>
</dbReference>
<feature type="region of interest" description="Disordered" evidence="7">
    <location>
        <begin position="74"/>
        <end position="112"/>
    </location>
</feature>
<dbReference type="InterPro" id="IPR036317">
    <property type="entry name" value="Cullin_homology_sf"/>
</dbReference>
<dbReference type="PROSITE" id="PS50069">
    <property type="entry name" value="CULLIN_2"/>
    <property type="match status" value="1"/>
</dbReference>
<dbReference type="Proteomes" id="UP001286456">
    <property type="component" value="Unassembled WGS sequence"/>
</dbReference>
<evidence type="ECO:0000256" key="6">
    <source>
        <dbReference type="PROSITE-ProRule" id="PRU00330"/>
    </source>
</evidence>
<feature type="compositionally biased region" description="Low complexity" evidence="7">
    <location>
        <begin position="964"/>
        <end position="975"/>
    </location>
</feature>
<name>A0AAE0J577_9PEZI</name>
<dbReference type="SUPFAM" id="SSF46785">
    <property type="entry name" value="Winged helix' DNA-binding domain"/>
    <property type="match status" value="1"/>
</dbReference>
<keyword evidence="3" id="KW-0498">Mitosis</keyword>
<comment type="caution">
    <text evidence="9">The sequence shown here is derived from an EMBL/GenBank/DDBJ whole genome shotgun (WGS) entry which is preliminary data.</text>
</comment>
<dbReference type="GO" id="GO:0006511">
    <property type="term" value="P:ubiquitin-dependent protein catabolic process"/>
    <property type="evidence" value="ECO:0007669"/>
    <property type="project" value="InterPro"/>
</dbReference>
<feature type="region of interest" description="Disordered" evidence="7">
    <location>
        <begin position="328"/>
        <end position="347"/>
    </location>
</feature>
<sequence length="1068" mass="119020">MATAVASQWKNRRRRVFESVFQTDISQPTPYSTPAATFLGQNQPFGGPAASNDHHYHHTRGTAASSAAFFPLQQKQHHPHPEHGLFHETEPSVAHSPTTSSQSTILAESPPAQPRFPSLVNTADDQIAYDRAWHVVTARIALPASATADDSFGTLAPESQQTPRGSVADADFYEAMNCLVNAKTVLPRATHTEDIVSWHAQQVRAHFAQHVIPLWAVCVNDQAVAMWVNRDNGYERHMAIVMTSIRTLEAALRLYFYGLELLMRGFRRAEETSGSDKGTADAELVAVRFRRDIHALVSISASEELMRSVRFVMMRLVGTVLGIPSVDASNADTSQPDRPSPPTEDDVKAAAARQRLHQLVEQLHNVGLAGERFQVMFAEIMDQMMCDFVRGAYAGVWTASDRPIFSTTPNTISRSAISSSSSPCIISLADWVENHFSRLSYEVLSRTSPSMSSPVTLANVKTYQALALSRLAVLRIAELFDIVLAWPSSRGALDDLRATITTSARRLQLTTSFSRALQTRLLHPGCSTLEILQTYIAIIRTLHALDHSKVLLGHVEPNLRLYLCQREDAIRIVVIGLLASPEEVRAARKATEVAKRQEKSQREGVKEPSRRTRADRAPFMTPVMPGGSSRTPNTRRRKENTPESGPKSRPATPTSARPQVPTKLVELALLLNDPAQTRRAAPDEEDLDWNDMNWVPDPVDAGANYKRPKSEDVIGTLISALGSEDVFINEFTSIIAERLLGEPGRFDQELRVLDLLKRRFGEAALQNCDVMIKDVQDSRRLDAAIRRTRQQDGAEQRALSTPAGPPGRPRENESTSSAETQYHARILSRLFWPALEREHFLLPRPIVEQQKEYEQDYESLKSGRKLTWLNQLGQTRVELELRDRTVTVDCTTVEATVIYAFQDPDSSSDSDAVRRSADELYNELQMDEDLIAAALSFWASKGVLRRLQHGVYAVAETLTTDPTSAADQAGASASAEESEPQQDPLRKPTKPAVDAKEQERRAIYWQYIRSMLTNSSASMTLGQMAMMMKMMIADGFPWSNEELQEFLSEKIAEGQLEVTGVKYRLVKK</sequence>
<feature type="compositionally biased region" description="Basic and acidic residues" evidence="7">
    <location>
        <begin position="79"/>
        <end position="90"/>
    </location>
</feature>
<protein>
    <recommendedName>
        <fullName evidence="1">Anaphase-promoting complex subunit 2</fullName>
    </recommendedName>
</protein>
<evidence type="ECO:0000313" key="10">
    <source>
        <dbReference type="Proteomes" id="UP001286456"/>
    </source>
</evidence>